<name>A0ABV4U5E8_9BACT</name>
<dbReference type="RefSeq" id="WP_425345744.1">
    <property type="nucleotide sequence ID" value="NZ_JBGUBD010000006.1"/>
</dbReference>
<keyword evidence="3" id="KW-1185">Reference proteome</keyword>
<dbReference type="PANTHER" id="PTHR47406:SF2">
    <property type="entry name" value="ALPHA GLUCURONIDASE N-TERMINAL DOMAIN-CONTAINING PROTEIN"/>
    <property type="match status" value="1"/>
</dbReference>
<protein>
    <submittedName>
        <fullName evidence="2">DUF4838 domain-containing protein</fullName>
    </submittedName>
</protein>
<feature type="chain" id="PRO_5045179167" evidence="1">
    <location>
        <begin position="25"/>
        <end position="1079"/>
    </location>
</feature>
<proteinExistence type="predicted"/>
<accession>A0ABV4U5E8</accession>
<feature type="signal peptide" evidence="1">
    <location>
        <begin position="1"/>
        <end position="24"/>
    </location>
</feature>
<dbReference type="Pfam" id="PF16126">
    <property type="entry name" value="DUF4838"/>
    <property type="match status" value="1"/>
</dbReference>
<sequence>MSTRLLRKPGIASMMICWMICSNAIDASVDGGDLLTLVQDGRSEATIVIADQPLVMGPSDQPQLIVREADSRHTQRVAAEKLQTYISKASGATIPIVLASEAPAEGTLILVGRSELTERYDIQPPSETEGVRIKTFPRGVALVGEVAPVGTNNLDFEHDRGTMHAVTIFLEKYLDFGFYFDKEVDGDEDFGVVIPQSTTMTAPASIDHQDAPAYSHRFTYGFFGSEIKMGNPRLMPIGHTDDGWRLRYRESNPEYFRLRPDGTRDFRFLCYSEPGVIDQRMADYAAWYEEGKAPLGHNPSAHYISVSPADNLADCHCERCKELSKSEFNPVQRFSHQPQGWGRQSNVYFKHIKDLALRVKEQWPERRVVTLAYQGYTLPPEFDLPENVDIVLAVLAPSHIYKEPESRPINDELIKSWSAKLGGDRDRLLIWDYPVWPGLWTAAPIIYPHVKQQWLHDYSEYVSGEYLNSRGRSPQEAHWFINVWFRMLWNPDLNVDEHLTDYCKRFFGPAAEPMEKFYRLAIDRYQNVRWSENAIDYSAGLFKGLYGETYTPEVLDQLESYFHEAMVAVNASRGSTLREIKPEDGWVHTNTLATDTQYGIEIKAKGSPVNNPTIRWGDGEIRYRGELYNGLRLVVEPGIDGPRARLYPVNLISSEMSADNPQGGNTGYRQASKWLRNYASPGADYRVTLTGRTADDGNPMVVLYYGLTGDGRHGNQFFSGRRVFPSDGQWATVTDVFTVPDDVEGFNRIDFFRRDGEVWFADVSMHPDLPEDGLDVTDRIEGSLPMLKAGETASFQFTGDASNDDASVRIALDVPERNAVQDDIYKRRVYWMREWLENFSPDPLQRRGRMGFFVEARQAHRWVDRNRVYHAVRVDQSPEADFQASQWREAASTHLVQGKDDLRAGRDPYDRLGFTADFPTRVQIVHDNEHVYLAFRCSQTHAPTSEDAVAMAFYNNDKLLFEATIHADNSLASDTSTIRSETVAGQGWWGAFVTVPAELLSTNGRLDRVRASFTRTRTQAPDEAGRATGQDVVELPLPVGAESPSTSDDIISYTWSPLVEGNLGWRGYPWHRRGTVIFE</sequence>
<dbReference type="PANTHER" id="PTHR47406">
    <property type="entry name" value="COAGULATION FACTOR 5/8 TYPE, C-TERMINAL"/>
    <property type="match status" value="1"/>
</dbReference>
<gene>
    <name evidence="2" type="ORF">ACERK3_10995</name>
</gene>
<dbReference type="Proteomes" id="UP001575105">
    <property type="component" value="Unassembled WGS sequence"/>
</dbReference>
<evidence type="ECO:0000256" key="1">
    <source>
        <dbReference type="SAM" id="SignalP"/>
    </source>
</evidence>
<organism evidence="2 3">
    <name type="scientific">Natronomicrosphaera hydrolytica</name>
    <dbReference type="NCBI Taxonomy" id="3242702"/>
    <lineage>
        <taxon>Bacteria</taxon>
        <taxon>Pseudomonadati</taxon>
        <taxon>Planctomycetota</taxon>
        <taxon>Phycisphaerae</taxon>
        <taxon>Phycisphaerales</taxon>
        <taxon>Phycisphaeraceae</taxon>
        <taxon>Natronomicrosphaera</taxon>
    </lineage>
</organism>
<evidence type="ECO:0000313" key="2">
    <source>
        <dbReference type="EMBL" id="MFA9478819.1"/>
    </source>
</evidence>
<dbReference type="InterPro" id="IPR032287">
    <property type="entry name" value="DUF4838"/>
</dbReference>
<reference evidence="2 3" key="1">
    <citation type="submission" date="2024-08" db="EMBL/GenBank/DDBJ databases">
        <title>Whole-genome sequencing of halo(alkali)philic microorganisms from hypersaline lakes.</title>
        <authorList>
            <person name="Sorokin D.Y."/>
            <person name="Merkel A.Y."/>
            <person name="Messina E."/>
            <person name="Yakimov M."/>
        </authorList>
    </citation>
    <scope>NUCLEOTIDE SEQUENCE [LARGE SCALE GENOMIC DNA]</scope>
    <source>
        <strain evidence="2 3">AB-hyl4</strain>
    </source>
</reference>
<dbReference type="EMBL" id="JBGUBD010000006">
    <property type="protein sequence ID" value="MFA9478819.1"/>
    <property type="molecule type" value="Genomic_DNA"/>
</dbReference>
<keyword evidence="1" id="KW-0732">Signal</keyword>
<comment type="caution">
    <text evidence="2">The sequence shown here is derived from an EMBL/GenBank/DDBJ whole genome shotgun (WGS) entry which is preliminary data.</text>
</comment>
<dbReference type="Gene3D" id="2.60.120.260">
    <property type="entry name" value="Galactose-binding domain-like"/>
    <property type="match status" value="1"/>
</dbReference>
<evidence type="ECO:0000313" key="3">
    <source>
        <dbReference type="Proteomes" id="UP001575105"/>
    </source>
</evidence>